<dbReference type="InterPro" id="IPR036423">
    <property type="entry name" value="SOD-like_Cu/Zn_dom_sf"/>
</dbReference>
<organism evidence="1 2">
    <name type="scientific">Aspergillus lucknowensis</name>
    <dbReference type="NCBI Taxonomy" id="176173"/>
    <lineage>
        <taxon>Eukaryota</taxon>
        <taxon>Fungi</taxon>
        <taxon>Dikarya</taxon>
        <taxon>Ascomycota</taxon>
        <taxon>Pezizomycotina</taxon>
        <taxon>Eurotiomycetes</taxon>
        <taxon>Eurotiomycetidae</taxon>
        <taxon>Eurotiales</taxon>
        <taxon>Aspergillaceae</taxon>
        <taxon>Aspergillus</taxon>
        <taxon>Aspergillus subgen. Nidulantes</taxon>
    </lineage>
</organism>
<evidence type="ECO:0000313" key="2">
    <source>
        <dbReference type="Proteomes" id="UP001610432"/>
    </source>
</evidence>
<keyword evidence="2" id="KW-1185">Reference proteome</keyword>
<name>A0ABR4LQ15_9EURO</name>
<dbReference type="Gene3D" id="2.60.40.200">
    <property type="entry name" value="Superoxide dismutase, copper/zinc binding domain"/>
    <property type="match status" value="1"/>
</dbReference>
<dbReference type="Proteomes" id="UP001610432">
    <property type="component" value="Unassembled WGS sequence"/>
</dbReference>
<reference evidence="1 2" key="1">
    <citation type="submission" date="2024-07" db="EMBL/GenBank/DDBJ databases">
        <title>Section-level genome sequencing and comparative genomics of Aspergillus sections Usti and Cavernicolus.</title>
        <authorList>
            <consortium name="Lawrence Berkeley National Laboratory"/>
            <person name="Nybo J.L."/>
            <person name="Vesth T.C."/>
            <person name="Theobald S."/>
            <person name="Frisvad J.C."/>
            <person name="Larsen T.O."/>
            <person name="Kjaerboelling I."/>
            <person name="Rothschild-Mancinelli K."/>
            <person name="Lyhne E.K."/>
            <person name="Kogle M.E."/>
            <person name="Barry K."/>
            <person name="Clum A."/>
            <person name="Na H."/>
            <person name="Ledsgaard L."/>
            <person name="Lin J."/>
            <person name="Lipzen A."/>
            <person name="Kuo A."/>
            <person name="Riley R."/>
            <person name="Mondo S."/>
            <person name="Labutti K."/>
            <person name="Haridas S."/>
            <person name="Pangalinan J."/>
            <person name="Salamov A.A."/>
            <person name="Simmons B.A."/>
            <person name="Magnuson J.K."/>
            <person name="Chen J."/>
            <person name="Drula E."/>
            <person name="Henrissat B."/>
            <person name="Wiebenga A."/>
            <person name="Lubbers R.J."/>
            <person name="Gomes A.C."/>
            <person name="Macurrencykelacurrency M.R."/>
            <person name="Stajich J."/>
            <person name="Grigoriev I.V."/>
            <person name="Mortensen U.H."/>
            <person name="De Vries R.P."/>
            <person name="Baker S.E."/>
            <person name="Andersen M.R."/>
        </authorList>
    </citation>
    <scope>NUCLEOTIDE SEQUENCE [LARGE SCALE GENOMIC DNA]</scope>
    <source>
        <strain evidence="1 2">CBS 449.75</strain>
    </source>
</reference>
<evidence type="ECO:0000313" key="1">
    <source>
        <dbReference type="EMBL" id="KAL2865452.1"/>
    </source>
</evidence>
<dbReference type="SUPFAM" id="SSF49329">
    <property type="entry name" value="Cu,Zn superoxide dismutase-like"/>
    <property type="match status" value="1"/>
</dbReference>
<comment type="caution">
    <text evidence="1">The sequence shown here is derived from an EMBL/GenBank/DDBJ whole genome shotgun (WGS) entry which is preliminary data.</text>
</comment>
<accession>A0ABR4LQ15</accession>
<dbReference type="EMBL" id="JBFXLQ010000032">
    <property type="protein sequence ID" value="KAL2865452.1"/>
    <property type="molecule type" value="Genomic_DNA"/>
</dbReference>
<proteinExistence type="predicted"/>
<gene>
    <name evidence="1" type="ORF">BJX67DRAFT_358964</name>
</gene>
<sequence length="294" mass="32200">MTTNSPTHHRVVSRHKDLGCRGAGKELRGSLFPELVPCCCAKTKKLQGIKPGSDPVVLLDDLPLCPGHILNSPTSIRRSFHPIYIFTVVSPFLPWVQRFKAVMHYKFIAGAFLGLFLSAAAEDAGTNAPVVTDNQPVSFHYASLLEKDNTTVWGGIQIRSLEGPSALQVEVLIGGIPEGQFLNYHIHEFPVPEDGNCYLTGAHLDPYGRGQEPPCDITRPNTCEVGDLSGKHGPAWAPPGGDFRVAYSDFFLSNTPGEPAYFGDLSWVVHGPGGERLTCGNFEEYGKDWQEWRA</sequence>
<dbReference type="RefSeq" id="XP_070884431.1">
    <property type="nucleotide sequence ID" value="XM_071029613.1"/>
</dbReference>
<protein>
    <submittedName>
        <fullName evidence="1">Superoxide dismutase</fullName>
    </submittedName>
</protein>
<dbReference type="GeneID" id="98144685"/>